<keyword evidence="9" id="KW-1185">Reference proteome</keyword>
<evidence type="ECO:0000256" key="3">
    <source>
        <dbReference type="ARBA" id="ARBA00022475"/>
    </source>
</evidence>
<evidence type="ECO:0000256" key="4">
    <source>
        <dbReference type="ARBA" id="ARBA00022692"/>
    </source>
</evidence>
<reference evidence="8" key="1">
    <citation type="submission" date="2023-07" db="EMBL/GenBank/DDBJ databases">
        <title>Bacterial whole genome sequence for Sphingobium sp. HBC34.</title>
        <authorList>
            <person name="Le V."/>
            <person name="Ko S.-R."/>
            <person name="Ahn C.-Y."/>
            <person name="Oh H.-M."/>
        </authorList>
    </citation>
    <scope>NUCLEOTIDE SEQUENCE</scope>
    <source>
        <strain evidence="8">HBC34</strain>
    </source>
</reference>
<evidence type="ECO:0000313" key="8">
    <source>
        <dbReference type="EMBL" id="MDO7835906.1"/>
    </source>
</evidence>
<dbReference type="PANTHER" id="PTHR33884">
    <property type="entry name" value="UPF0410 PROTEIN YMGE"/>
    <property type="match status" value="1"/>
</dbReference>
<evidence type="ECO:0000256" key="2">
    <source>
        <dbReference type="ARBA" id="ARBA00011006"/>
    </source>
</evidence>
<sequence>MDLLGWIIVGLLAGAIAKWIMPGRDPGGCVVTILLGIAGALLAGFVGRLAGLYAPGERAGFIAAVIGAIAVLALYRWFSSRR</sequence>
<dbReference type="Proteomes" id="UP001176471">
    <property type="component" value="Unassembled WGS sequence"/>
</dbReference>
<feature type="transmembrane region" description="Helical" evidence="7">
    <location>
        <begin position="27"/>
        <end position="47"/>
    </location>
</feature>
<comment type="subcellular location">
    <subcellularLocation>
        <location evidence="1">Cell membrane</location>
        <topology evidence="1">Multi-pass membrane protein</topology>
    </subcellularLocation>
</comment>
<dbReference type="InterPro" id="IPR007341">
    <property type="entry name" value="Transgly_assoc"/>
</dbReference>
<keyword evidence="5 7" id="KW-1133">Transmembrane helix</keyword>
<organism evidence="8 9">
    <name type="scientific">Sphingobium cyanobacteriorum</name>
    <dbReference type="NCBI Taxonomy" id="3063954"/>
    <lineage>
        <taxon>Bacteria</taxon>
        <taxon>Pseudomonadati</taxon>
        <taxon>Pseudomonadota</taxon>
        <taxon>Alphaproteobacteria</taxon>
        <taxon>Sphingomonadales</taxon>
        <taxon>Sphingomonadaceae</taxon>
        <taxon>Sphingobium</taxon>
    </lineage>
</organism>
<accession>A0ABT8ZN51</accession>
<name>A0ABT8ZN51_9SPHN</name>
<dbReference type="EMBL" id="JAUQOM010000006">
    <property type="protein sequence ID" value="MDO7835906.1"/>
    <property type="molecule type" value="Genomic_DNA"/>
</dbReference>
<comment type="similarity">
    <text evidence="2">Belongs to the UPF0410 family.</text>
</comment>
<keyword evidence="3" id="KW-1003">Cell membrane</keyword>
<evidence type="ECO:0000256" key="1">
    <source>
        <dbReference type="ARBA" id="ARBA00004651"/>
    </source>
</evidence>
<keyword evidence="6 7" id="KW-0472">Membrane</keyword>
<protein>
    <submittedName>
        <fullName evidence="8">GlsB/YeaQ/YmgE family stress response membrane protein</fullName>
    </submittedName>
</protein>
<comment type="caution">
    <text evidence="8">The sequence shown here is derived from an EMBL/GenBank/DDBJ whole genome shotgun (WGS) entry which is preliminary data.</text>
</comment>
<evidence type="ECO:0000256" key="5">
    <source>
        <dbReference type="ARBA" id="ARBA00022989"/>
    </source>
</evidence>
<proteinExistence type="inferred from homology"/>
<dbReference type="Pfam" id="PF04226">
    <property type="entry name" value="Transgly_assoc"/>
    <property type="match status" value="1"/>
</dbReference>
<evidence type="ECO:0000256" key="6">
    <source>
        <dbReference type="ARBA" id="ARBA00023136"/>
    </source>
</evidence>
<dbReference type="RefSeq" id="WP_304536334.1">
    <property type="nucleotide sequence ID" value="NZ_JAUQOM010000006.1"/>
</dbReference>
<gene>
    <name evidence="8" type="ORF">Q4610_12705</name>
</gene>
<evidence type="ECO:0000256" key="7">
    <source>
        <dbReference type="SAM" id="Phobius"/>
    </source>
</evidence>
<evidence type="ECO:0000313" key="9">
    <source>
        <dbReference type="Proteomes" id="UP001176471"/>
    </source>
</evidence>
<dbReference type="PANTHER" id="PTHR33884:SF7">
    <property type="entry name" value="BSL8023 PROTEIN"/>
    <property type="match status" value="1"/>
</dbReference>
<keyword evidence="4 7" id="KW-0812">Transmembrane</keyword>
<feature type="transmembrane region" description="Helical" evidence="7">
    <location>
        <begin position="59"/>
        <end position="78"/>
    </location>
</feature>